<proteinExistence type="predicted"/>
<reference evidence="4 5" key="1">
    <citation type="submission" date="2015-10" db="EMBL/GenBank/DDBJ databases">
        <title>Draft genome sequence of Streptomyces canus DSM 40017, type strain for the species Streptomyces canus.</title>
        <authorList>
            <person name="Ruckert C."/>
            <person name="Winkler A."/>
            <person name="Kalinowski J."/>
            <person name="Kampfer P."/>
            <person name="Glaeser S."/>
        </authorList>
    </citation>
    <scope>NUCLEOTIDE SEQUENCE [LARGE SCALE GENOMIC DNA]</scope>
    <source>
        <strain evidence="4 5">DSM 40017</strain>
    </source>
</reference>
<evidence type="ECO:0000313" key="4">
    <source>
        <dbReference type="EMBL" id="KUN60399.1"/>
    </source>
</evidence>
<dbReference type="STRING" id="58343.AQJ46_37980"/>
<organism evidence="4 5">
    <name type="scientific">Streptomyces canus</name>
    <dbReference type="NCBI Taxonomy" id="58343"/>
    <lineage>
        <taxon>Bacteria</taxon>
        <taxon>Bacillati</taxon>
        <taxon>Actinomycetota</taxon>
        <taxon>Actinomycetes</taxon>
        <taxon>Kitasatosporales</taxon>
        <taxon>Streptomycetaceae</taxon>
        <taxon>Streptomyces</taxon>
        <taxon>Streptomyces aurantiacus group</taxon>
    </lineage>
</organism>
<comment type="caution">
    <text evidence="4">The sequence shown here is derived from an EMBL/GenBank/DDBJ whole genome shotgun (WGS) entry which is preliminary data.</text>
</comment>
<keyword evidence="2" id="KW-0012">Acyltransferase</keyword>
<evidence type="ECO:0000256" key="2">
    <source>
        <dbReference type="ARBA" id="ARBA00023315"/>
    </source>
</evidence>
<dbReference type="InterPro" id="IPR050832">
    <property type="entry name" value="Bact_Acetyltransf"/>
</dbReference>
<dbReference type="GO" id="GO:0016747">
    <property type="term" value="F:acyltransferase activity, transferring groups other than amino-acyl groups"/>
    <property type="evidence" value="ECO:0007669"/>
    <property type="project" value="InterPro"/>
</dbReference>
<dbReference type="PROSITE" id="PS51186">
    <property type="entry name" value="GNAT"/>
    <property type="match status" value="2"/>
</dbReference>
<dbReference type="PANTHER" id="PTHR43877">
    <property type="entry name" value="AMINOALKYLPHOSPHONATE N-ACETYLTRANSFERASE-RELATED-RELATED"/>
    <property type="match status" value="1"/>
</dbReference>
<dbReference type="PANTHER" id="PTHR43877:SF2">
    <property type="entry name" value="AMINOALKYLPHOSPHONATE N-ACETYLTRANSFERASE-RELATED"/>
    <property type="match status" value="1"/>
</dbReference>
<accession>A0A101RRF4</accession>
<dbReference type="InterPro" id="IPR000182">
    <property type="entry name" value="GNAT_dom"/>
</dbReference>
<dbReference type="Pfam" id="PF00583">
    <property type="entry name" value="Acetyltransf_1"/>
    <property type="match status" value="2"/>
</dbReference>
<feature type="domain" description="N-acetyltransferase" evidence="3">
    <location>
        <begin position="163"/>
        <end position="307"/>
    </location>
</feature>
<dbReference type="SUPFAM" id="SSF55729">
    <property type="entry name" value="Acyl-CoA N-acyltransferases (Nat)"/>
    <property type="match status" value="2"/>
</dbReference>
<keyword evidence="1 4" id="KW-0808">Transferase</keyword>
<evidence type="ECO:0000313" key="5">
    <source>
        <dbReference type="Proteomes" id="UP000053669"/>
    </source>
</evidence>
<dbReference type="AlphaFoldDB" id="A0A101RRF4"/>
<dbReference type="Proteomes" id="UP000053669">
    <property type="component" value="Unassembled WGS sequence"/>
</dbReference>
<sequence>MSDLSSKLMPAGYRSRPATTADVHAVHCLITTCENELHGCATTGSDHVAADLSLPGLELTSDTVLVHDSKGELAGWSWVKGRRATVHVRPGHQGQGLGSWLLAWAEARARQLGSDRTAQTVSDSDDAAIALLRSRGYSPLVTEWLLEIAMPVEPEVPEPPAGITVRAFRPGDEQAAYQLTEDAFDEWQQRRKTYAEWARRTVERATFEPAASPVAFADDQMVGAVLSLDIPGNAEGYVERVAVRRDHRDRGIARMLLREAFRAFHRQGKQTCTLWTHSDTGALSLYERIGMTVQRSSMVYGKPLTAG</sequence>
<dbReference type="CDD" id="cd04301">
    <property type="entry name" value="NAT_SF"/>
    <property type="match status" value="2"/>
</dbReference>
<dbReference type="Gene3D" id="3.40.630.30">
    <property type="match status" value="1"/>
</dbReference>
<dbReference type="EMBL" id="LMWU01000045">
    <property type="protein sequence ID" value="KUN60399.1"/>
    <property type="molecule type" value="Genomic_DNA"/>
</dbReference>
<feature type="domain" description="N-acetyltransferase" evidence="3">
    <location>
        <begin position="13"/>
        <end position="153"/>
    </location>
</feature>
<evidence type="ECO:0000259" key="3">
    <source>
        <dbReference type="PROSITE" id="PS51186"/>
    </source>
</evidence>
<name>A0A101RRF4_9ACTN</name>
<evidence type="ECO:0000256" key="1">
    <source>
        <dbReference type="ARBA" id="ARBA00022679"/>
    </source>
</evidence>
<dbReference type="InterPro" id="IPR016181">
    <property type="entry name" value="Acyl_CoA_acyltransferase"/>
</dbReference>
<gene>
    <name evidence="4" type="ORF">AQJ46_37980</name>
</gene>
<protein>
    <submittedName>
        <fullName evidence="4">Acetyltransferase</fullName>
    </submittedName>
</protein>